<dbReference type="GO" id="GO:0061621">
    <property type="term" value="P:canonical glycolysis"/>
    <property type="evidence" value="ECO:0007669"/>
    <property type="project" value="TreeGrafter"/>
</dbReference>
<dbReference type="GO" id="GO:0016208">
    <property type="term" value="F:AMP binding"/>
    <property type="evidence" value="ECO:0007669"/>
    <property type="project" value="TreeGrafter"/>
</dbReference>
<dbReference type="GO" id="GO:0030388">
    <property type="term" value="P:fructose 1,6-bisphosphate metabolic process"/>
    <property type="evidence" value="ECO:0007669"/>
    <property type="project" value="TreeGrafter"/>
</dbReference>
<evidence type="ECO:0000256" key="10">
    <source>
        <dbReference type="ARBA" id="ARBA00023152"/>
    </source>
</evidence>
<accession>A0A8F5VPD6</accession>
<evidence type="ECO:0000256" key="11">
    <source>
        <dbReference type="ARBA" id="ARBA00030818"/>
    </source>
</evidence>
<dbReference type="InterPro" id="IPR000023">
    <property type="entry name" value="Phosphofructokinase_dom"/>
</dbReference>
<dbReference type="GO" id="GO:0042802">
    <property type="term" value="F:identical protein binding"/>
    <property type="evidence" value="ECO:0007669"/>
    <property type="project" value="TreeGrafter"/>
</dbReference>
<dbReference type="EMBL" id="CP077107">
    <property type="protein sequence ID" value="QXO95453.1"/>
    <property type="molecule type" value="Genomic_DNA"/>
</dbReference>
<dbReference type="EC" id="2.7.1.11" evidence="3"/>
<dbReference type="GO" id="GO:0005945">
    <property type="term" value="C:6-phosphofructokinase complex"/>
    <property type="evidence" value="ECO:0007669"/>
    <property type="project" value="TreeGrafter"/>
</dbReference>
<dbReference type="OrthoDB" id="104892at2157"/>
<evidence type="ECO:0000256" key="7">
    <source>
        <dbReference type="ARBA" id="ARBA00022723"/>
    </source>
</evidence>
<dbReference type="HAMAP" id="MF_00339">
    <property type="entry name" value="Phosphofructokinase_I_B1"/>
    <property type="match status" value="1"/>
</dbReference>
<organism evidence="13 14">
    <name type="scientific">Methanospirillum hungatei</name>
    <dbReference type="NCBI Taxonomy" id="2203"/>
    <lineage>
        <taxon>Archaea</taxon>
        <taxon>Methanobacteriati</taxon>
        <taxon>Methanobacteriota</taxon>
        <taxon>Stenosarchaea group</taxon>
        <taxon>Methanomicrobia</taxon>
        <taxon>Methanomicrobiales</taxon>
        <taxon>Methanospirillaceae</taxon>
        <taxon>Methanospirillum</taxon>
    </lineage>
</organism>
<proteinExistence type="inferred from homology"/>
<evidence type="ECO:0000256" key="4">
    <source>
        <dbReference type="ARBA" id="ARBA00022490"/>
    </source>
</evidence>
<dbReference type="FunFam" id="3.40.50.460:FF:000002">
    <property type="entry name" value="ATP-dependent 6-phosphofructokinase"/>
    <property type="match status" value="1"/>
</dbReference>
<evidence type="ECO:0000256" key="3">
    <source>
        <dbReference type="ARBA" id="ARBA00012055"/>
    </source>
</evidence>
<evidence type="ECO:0000256" key="6">
    <source>
        <dbReference type="ARBA" id="ARBA00022679"/>
    </source>
</evidence>
<dbReference type="GO" id="GO:0006002">
    <property type="term" value="P:fructose 6-phosphate metabolic process"/>
    <property type="evidence" value="ECO:0007669"/>
    <property type="project" value="InterPro"/>
</dbReference>
<dbReference type="Pfam" id="PF00365">
    <property type="entry name" value="PFK"/>
    <property type="match status" value="1"/>
</dbReference>
<reference evidence="13 14" key="1">
    <citation type="submission" date="2021-06" db="EMBL/GenBank/DDBJ databases">
        <title>Complete genome sequence of the secondary alcohol utilizing methanogen Methanospirillum hungatei strain GP1.</title>
        <authorList>
            <person name="Day L.A."/>
            <person name="Costa K.C."/>
        </authorList>
    </citation>
    <scope>NUCLEOTIDE SEQUENCE [LARGE SCALE GENOMIC DNA]</scope>
    <source>
        <strain evidence="13 14">GP1</strain>
    </source>
</reference>
<gene>
    <name evidence="13" type="primary">pfkA</name>
    <name evidence="13" type="ORF">KSK55_03365</name>
</gene>
<keyword evidence="6 13" id="KW-0808">Transferase</keyword>
<protein>
    <recommendedName>
        <fullName evidence="3">6-phosphofructokinase</fullName>
        <ecNumber evidence="3">2.7.1.11</ecNumber>
    </recommendedName>
    <alternativeName>
        <fullName evidence="11">6-phosphofructokinase isozyme I</fullName>
    </alternativeName>
</protein>
<dbReference type="Proteomes" id="UP000694228">
    <property type="component" value="Chromosome"/>
</dbReference>
<dbReference type="PIRSF" id="PIRSF000532">
    <property type="entry name" value="ATP_PFK_prok"/>
    <property type="match status" value="1"/>
</dbReference>
<keyword evidence="7" id="KW-0479">Metal-binding</keyword>
<dbReference type="GO" id="GO:0003872">
    <property type="term" value="F:6-phosphofructokinase activity"/>
    <property type="evidence" value="ECO:0007669"/>
    <property type="project" value="UniProtKB-EC"/>
</dbReference>
<keyword evidence="8" id="KW-0418">Kinase</keyword>
<keyword evidence="10" id="KW-0324">Glycolysis</keyword>
<evidence type="ECO:0000313" key="14">
    <source>
        <dbReference type="Proteomes" id="UP000694228"/>
    </source>
</evidence>
<dbReference type="NCBIfam" id="NF002872">
    <property type="entry name" value="PRK03202.1"/>
    <property type="match status" value="1"/>
</dbReference>
<dbReference type="NCBIfam" id="TIGR02482">
    <property type="entry name" value="PFKA_ATP"/>
    <property type="match status" value="1"/>
</dbReference>
<evidence type="ECO:0000256" key="1">
    <source>
        <dbReference type="ARBA" id="ARBA00001946"/>
    </source>
</evidence>
<keyword evidence="4" id="KW-0963">Cytoplasm</keyword>
<comment type="cofactor">
    <cofactor evidence="1">
        <name>Mg(2+)</name>
        <dbReference type="ChEBI" id="CHEBI:18420"/>
    </cofactor>
</comment>
<evidence type="ECO:0000256" key="2">
    <source>
        <dbReference type="ARBA" id="ARBA00004496"/>
    </source>
</evidence>
<evidence type="ECO:0000256" key="5">
    <source>
        <dbReference type="ARBA" id="ARBA00022533"/>
    </source>
</evidence>
<comment type="subcellular location">
    <subcellularLocation>
        <location evidence="2">Cytoplasm</location>
    </subcellularLocation>
</comment>
<feature type="domain" description="Phosphofructokinase" evidence="12">
    <location>
        <begin position="10"/>
        <end position="284"/>
    </location>
</feature>
<dbReference type="PROSITE" id="PS00433">
    <property type="entry name" value="PHOSPHOFRUCTOKINASE"/>
    <property type="match status" value="1"/>
</dbReference>
<dbReference type="GO" id="GO:0048029">
    <property type="term" value="F:monosaccharide binding"/>
    <property type="evidence" value="ECO:0007669"/>
    <property type="project" value="TreeGrafter"/>
</dbReference>
<dbReference type="AlphaFoldDB" id="A0A8F5VPD6"/>
<dbReference type="InterPro" id="IPR012003">
    <property type="entry name" value="ATP_PFK_prok-type"/>
</dbReference>
<name>A0A8F5VPD6_METHU</name>
<keyword evidence="9" id="KW-0460">Magnesium</keyword>
<evidence type="ECO:0000256" key="9">
    <source>
        <dbReference type="ARBA" id="ARBA00022842"/>
    </source>
</evidence>
<dbReference type="InterPro" id="IPR015912">
    <property type="entry name" value="Phosphofructokinase_CS"/>
</dbReference>
<dbReference type="GO" id="GO:0046872">
    <property type="term" value="F:metal ion binding"/>
    <property type="evidence" value="ECO:0007669"/>
    <property type="project" value="UniProtKB-KW"/>
</dbReference>
<dbReference type="PANTHER" id="PTHR13697">
    <property type="entry name" value="PHOSPHOFRUCTOKINASE"/>
    <property type="match status" value="1"/>
</dbReference>
<dbReference type="GO" id="GO:0070095">
    <property type="term" value="F:fructose-6-phosphate binding"/>
    <property type="evidence" value="ECO:0007669"/>
    <property type="project" value="TreeGrafter"/>
</dbReference>
<sequence length="329" mass="34823">MDGRAPGKSRIGILTSGGDAPGMNAAIRAVFRAASECNIEIVGIRRGFAGLIDGDLFLMDRSHVANIIHQGGTILGTSRSETFKTPEGRRIAADVLQNAEVDALFVIGGDGSFRGADLFNDETGIPTIGIPGSIDNDIPGTDFSIGFDTAINTALESIDKIRDTASSHGRLFFVEVMGKSSDLIAIESGIAGGAEYLILPDNKHAMDDLCSRLTQAFDAGKRYAIVVVAEGACPGCSFQIAKEVSSRISMESRVCVLGHTQRGGSPTARDRVLAAKLGVSAVNAYMKGYAGVMVGEVRRSVILTPFDKVITGRQKPEPNIIRLSHILTK</sequence>
<evidence type="ECO:0000313" key="13">
    <source>
        <dbReference type="EMBL" id="QXO95453.1"/>
    </source>
</evidence>
<keyword evidence="5" id="KW-0021">Allosteric enzyme</keyword>
<evidence type="ECO:0000256" key="8">
    <source>
        <dbReference type="ARBA" id="ARBA00022777"/>
    </source>
</evidence>
<dbReference type="InterPro" id="IPR012828">
    <property type="entry name" value="PFKA_ATP_prok"/>
</dbReference>
<dbReference type="GO" id="GO:0005524">
    <property type="term" value="F:ATP binding"/>
    <property type="evidence" value="ECO:0007669"/>
    <property type="project" value="InterPro"/>
</dbReference>
<dbReference type="PANTHER" id="PTHR13697:SF4">
    <property type="entry name" value="ATP-DEPENDENT 6-PHOSPHOFRUCTOKINASE"/>
    <property type="match status" value="1"/>
</dbReference>
<evidence type="ECO:0000259" key="12">
    <source>
        <dbReference type="Pfam" id="PF00365"/>
    </source>
</evidence>